<dbReference type="SUPFAM" id="SSF52540">
    <property type="entry name" value="P-loop containing nucleoside triphosphate hydrolases"/>
    <property type="match status" value="1"/>
</dbReference>
<dbReference type="Proteomes" id="UP000261480">
    <property type="component" value="Unplaced"/>
</dbReference>
<evidence type="ECO:0000313" key="7">
    <source>
        <dbReference type="Proteomes" id="UP000261480"/>
    </source>
</evidence>
<keyword evidence="7" id="KW-1185">Reference proteome</keyword>
<keyword evidence="3" id="KW-0342">GTP-binding</keyword>
<proteinExistence type="inferred from homology"/>
<reference evidence="6" key="1">
    <citation type="submission" date="2025-08" db="UniProtKB">
        <authorList>
            <consortium name="Ensembl"/>
        </authorList>
    </citation>
    <scope>IDENTIFICATION</scope>
</reference>
<keyword evidence="4" id="KW-0812">Transmembrane</keyword>
<sequence>MDQQFGCNFFMYILLNLKIIIVICFVVDQQEVLRRCEHTVELPSGRLVLIVIDKPLSFDSSSTIVSTAPVERAVSNENDWDFINTGNRRLPDESDLRRIVILGKTGSGKSSLGNTIFGEDKFTVCPGANSCQSPCQAKTESLNGRRITLIDTPGLFDTNMPEENLKDEILKCITECSPGPHAFLIVLEVGRFTDQENDITLKKITLWINIKKS</sequence>
<evidence type="ECO:0000259" key="5">
    <source>
        <dbReference type="PROSITE" id="PS51720"/>
    </source>
</evidence>
<keyword evidence="4" id="KW-0472">Membrane</keyword>
<evidence type="ECO:0000256" key="2">
    <source>
        <dbReference type="ARBA" id="ARBA00022741"/>
    </source>
</evidence>
<dbReference type="InterPro" id="IPR045058">
    <property type="entry name" value="GIMA/IAN/Toc"/>
</dbReference>
<keyword evidence="4" id="KW-1133">Transmembrane helix</keyword>
<dbReference type="Ensembl" id="ENSPMET00000025683.1">
    <property type="protein sequence ID" value="ENSPMEP00000016962.1"/>
    <property type="gene ID" value="ENSPMEG00000019710.1"/>
</dbReference>
<organism evidence="6 7">
    <name type="scientific">Poecilia mexicana</name>
    <dbReference type="NCBI Taxonomy" id="48701"/>
    <lineage>
        <taxon>Eukaryota</taxon>
        <taxon>Metazoa</taxon>
        <taxon>Chordata</taxon>
        <taxon>Craniata</taxon>
        <taxon>Vertebrata</taxon>
        <taxon>Euteleostomi</taxon>
        <taxon>Actinopterygii</taxon>
        <taxon>Neopterygii</taxon>
        <taxon>Teleostei</taxon>
        <taxon>Neoteleostei</taxon>
        <taxon>Acanthomorphata</taxon>
        <taxon>Ovalentaria</taxon>
        <taxon>Atherinomorphae</taxon>
        <taxon>Cyprinodontiformes</taxon>
        <taxon>Poeciliidae</taxon>
        <taxon>Poeciliinae</taxon>
        <taxon>Poecilia</taxon>
    </lineage>
</organism>
<name>A0A3B3XPK9_9TELE</name>
<reference evidence="6" key="2">
    <citation type="submission" date="2025-09" db="UniProtKB">
        <authorList>
            <consortium name="Ensembl"/>
        </authorList>
    </citation>
    <scope>IDENTIFICATION</scope>
</reference>
<comment type="similarity">
    <text evidence="1">Belongs to the TRAFAC class TrmE-Era-EngA-EngB-Septin-like GTPase superfamily. AIG1/Toc34/Toc159-like paraseptin GTPase family. IAN subfamily.</text>
</comment>
<dbReference type="InterPro" id="IPR027417">
    <property type="entry name" value="P-loop_NTPase"/>
</dbReference>
<evidence type="ECO:0000256" key="4">
    <source>
        <dbReference type="SAM" id="Phobius"/>
    </source>
</evidence>
<dbReference type="PANTHER" id="PTHR10903">
    <property type="entry name" value="GTPASE, IMAP FAMILY MEMBER-RELATED"/>
    <property type="match status" value="1"/>
</dbReference>
<evidence type="ECO:0000256" key="1">
    <source>
        <dbReference type="ARBA" id="ARBA00008535"/>
    </source>
</evidence>
<dbReference type="STRING" id="48701.ENSPMEP00000016962"/>
<accession>A0A3B3XPK9</accession>
<dbReference type="Pfam" id="PF04548">
    <property type="entry name" value="AIG1"/>
    <property type="match status" value="1"/>
</dbReference>
<dbReference type="AlphaFoldDB" id="A0A3B3XPK9"/>
<feature type="transmembrane region" description="Helical" evidence="4">
    <location>
        <begin position="9"/>
        <end position="28"/>
    </location>
</feature>
<feature type="domain" description="AIG1-type G" evidence="5">
    <location>
        <begin position="94"/>
        <end position="213"/>
    </location>
</feature>
<evidence type="ECO:0000313" key="6">
    <source>
        <dbReference type="Ensembl" id="ENSPMEP00000016962.1"/>
    </source>
</evidence>
<evidence type="ECO:0000256" key="3">
    <source>
        <dbReference type="ARBA" id="ARBA00023134"/>
    </source>
</evidence>
<dbReference type="GO" id="GO:0005525">
    <property type="term" value="F:GTP binding"/>
    <property type="evidence" value="ECO:0007669"/>
    <property type="project" value="UniProtKB-KW"/>
</dbReference>
<dbReference type="PANTHER" id="PTHR10903:SF62">
    <property type="entry name" value="GTPASE IMAP FAMILY MEMBER 4-LIKE-RELATED"/>
    <property type="match status" value="1"/>
</dbReference>
<dbReference type="InterPro" id="IPR006703">
    <property type="entry name" value="G_AIG1"/>
</dbReference>
<keyword evidence="2" id="KW-0547">Nucleotide-binding</keyword>
<protein>
    <recommendedName>
        <fullName evidence="5">AIG1-type G domain-containing protein</fullName>
    </recommendedName>
</protein>
<dbReference type="PROSITE" id="PS51720">
    <property type="entry name" value="G_AIG1"/>
    <property type="match status" value="1"/>
</dbReference>
<dbReference type="Gene3D" id="3.40.50.300">
    <property type="entry name" value="P-loop containing nucleotide triphosphate hydrolases"/>
    <property type="match status" value="1"/>
</dbReference>